<dbReference type="EMBL" id="CVRI01000055">
    <property type="protein sequence ID" value="CRL01265.1"/>
    <property type="molecule type" value="Genomic_DNA"/>
</dbReference>
<evidence type="ECO:0000313" key="2">
    <source>
        <dbReference type="Proteomes" id="UP000183832"/>
    </source>
</evidence>
<dbReference type="Proteomes" id="UP000183832">
    <property type="component" value="Unassembled WGS sequence"/>
</dbReference>
<sequence length="120" mass="14130">MPLTIRLLTMVGTRQKKKNQYLTDIKLEGFFQEFLFGYREQRYSFTFTFLSLTSAKEENNSMNSSVHYSLCVCVFMAPSRWGKNKKSWYGCQSIMHVLALKPDATLYCVRQMNKRKIDES</sequence>
<protein>
    <submittedName>
        <fullName evidence="1">CLUMA_CG014690, isoform A</fullName>
    </submittedName>
</protein>
<reference evidence="1 2" key="1">
    <citation type="submission" date="2015-04" db="EMBL/GenBank/DDBJ databases">
        <authorList>
            <person name="Syromyatnikov M.Y."/>
            <person name="Popov V.N."/>
        </authorList>
    </citation>
    <scope>NUCLEOTIDE SEQUENCE [LARGE SCALE GENOMIC DNA]</scope>
</reference>
<name>A0A1J1IRW6_9DIPT</name>
<dbReference type="AlphaFoldDB" id="A0A1J1IRW6"/>
<organism evidence="1 2">
    <name type="scientific">Clunio marinus</name>
    <dbReference type="NCBI Taxonomy" id="568069"/>
    <lineage>
        <taxon>Eukaryota</taxon>
        <taxon>Metazoa</taxon>
        <taxon>Ecdysozoa</taxon>
        <taxon>Arthropoda</taxon>
        <taxon>Hexapoda</taxon>
        <taxon>Insecta</taxon>
        <taxon>Pterygota</taxon>
        <taxon>Neoptera</taxon>
        <taxon>Endopterygota</taxon>
        <taxon>Diptera</taxon>
        <taxon>Nematocera</taxon>
        <taxon>Chironomoidea</taxon>
        <taxon>Chironomidae</taxon>
        <taxon>Clunio</taxon>
    </lineage>
</organism>
<keyword evidence="2" id="KW-1185">Reference proteome</keyword>
<accession>A0A1J1IRW6</accession>
<evidence type="ECO:0000313" key="1">
    <source>
        <dbReference type="EMBL" id="CRL01265.1"/>
    </source>
</evidence>
<proteinExistence type="predicted"/>
<gene>
    <name evidence="1" type="ORF">CLUMA_CG014690</name>
</gene>